<name>G5J0K4_CROWT</name>
<dbReference type="AlphaFoldDB" id="G5J0K4"/>
<comment type="caution">
    <text evidence="1">The sequence shown here is derived from an EMBL/GenBank/DDBJ whole genome shotgun (WGS) entry which is preliminary data.</text>
</comment>
<organism evidence="1 2">
    <name type="scientific">Crocosphaera watsonii WH 0003</name>
    <dbReference type="NCBI Taxonomy" id="423471"/>
    <lineage>
        <taxon>Bacteria</taxon>
        <taxon>Bacillati</taxon>
        <taxon>Cyanobacteriota</taxon>
        <taxon>Cyanophyceae</taxon>
        <taxon>Oscillatoriophycideae</taxon>
        <taxon>Chroococcales</taxon>
        <taxon>Aphanothecaceae</taxon>
        <taxon>Crocosphaera</taxon>
    </lineage>
</organism>
<dbReference type="EMBL" id="AESD01000170">
    <property type="protein sequence ID" value="EHJ14276.1"/>
    <property type="molecule type" value="Genomic_DNA"/>
</dbReference>
<evidence type="ECO:0000313" key="2">
    <source>
        <dbReference type="Proteomes" id="UP000003477"/>
    </source>
</evidence>
<proteinExistence type="predicted"/>
<sequence>MVIRKLSNPYQPSDEELVQIRAIYDDEINFSDAP</sequence>
<accession>G5J0K4</accession>
<reference evidence="1 2" key="1">
    <citation type="journal article" date="2011" name="Front. Microbiol.">
        <title>Two Strains of Crocosphaera watsonii with Highly Conserved Genomes are Distinguished by Strain-Specific Features.</title>
        <authorList>
            <person name="Bench S.R."/>
            <person name="Ilikchyan I.N."/>
            <person name="Tripp H.J."/>
            <person name="Zehr J.P."/>
        </authorList>
    </citation>
    <scope>NUCLEOTIDE SEQUENCE [LARGE SCALE GENOMIC DNA]</scope>
    <source>
        <strain evidence="1 2">WH 0003</strain>
    </source>
</reference>
<feature type="non-terminal residue" evidence="1">
    <location>
        <position position="34"/>
    </location>
</feature>
<protein>
    <submittedName>
        <fullName evidence="1">Uncharacterized protein</fullName>
    </submittedName>
</protein>
<evidence type="ECO:0000313" key="1">
    <source>
        <dbReference type="EMBL" id="EHJ14276.1"/>
    </source>
</evidence>
<dbReference type="Proteomes" id="UP000003477">
    <property type="component" value="Unassembled WGS sequence"/>
</dbReference>
<gene>
    <name evidence="1" type="ORF">CWATWH0003_1039t5</name>
</gene>